<dbReference type="InterPro" id="IPR014025">
    <property type="entry name" value="Glutaredoxin_subgr"/>
</dbReference>
<proteinExistence type="inferred from homology"/>
<dbReference type="PROSITE" id="PS51354">
    <property type="entry name" value="GLUTAREDOXIN_2"/>
    <property type="match status" value="1"/>
</dbReference>
<dbReference type="Pfam" id="PF00462">
    <property type="entry name" value="Glutaredoxin"/>
    <property type="match status" value="1"/>
</dbReference>
<keyword evidence="3" id="KW-0813">Transport</keyword>
<sequence length="108" mass="11259">MALEKTKEIVDSNPVTVFSKTYCPYCVQVKRLLTKLGASFKAVELDTESDGSEVQAALFQFTGQRTVPNVFIGGKHIGGCDATVALNGKGGLVPLLAEAGAIAKVSAA</sequence>
<dbReference type="PANTHER" id="PTHR45694">
    <property type="entry name" value="GLUTAREDOXIN 2"/>
    <property type="match status" value="1"/>
</dbReference>
<keyword evidence="6" id="KW-0676">Redox-active center</keyword>
<protein>
    <recommendedName>
        <fullName evidence="7">Glutaredoxin domain-containing protein</fullName>
    </recommendedName>
</protein>
<dbReference type="EMBL" id="OZ021735">
    <property type="protein sequence ID" value="CAK9308872.1"/>
    <property type="molecule type" value="Genomic_DNA"/>
</dbReference>
<evidence type="ECO:0000313" key="8">
    <source>
        <dbReference type="EMBL" id="CAK9308872.1"/>
    </source>
</evidence>
<comment type="function">
    <text evidence="1">Has a glutathione-disulfide oxidoreductase activity in the presence of NADPH and glutathione reductase. Reduces low molecular weight disulfides and proteins.</text>
</comment>
<evidence type="ECO:0000313" key="9">
    <source>
        <dbReference type="Proteomes" id="UP001642487"/>
    </source>
</evidence>
<evidence type="ECO:0000256" key="3">
    <source>
        <dbReference type="ARBA" id="ARBA00022448"/>
    </source>
</evidence>
<dbReference type="InterPro" id="IPR011767">
    <property type="entry name" value="GLR_AS"/>
</dbReference>
<evidence type="ECO:0000256" key="5">
    <source>
        <dbReference type="ARBA" id="ARBA00023157"/>
    </source>
</evidence>
<dbReference type="Gene3D" id="3.40.30.10">
    <property type="entry name" value="Glutaredoxin"/>
    <property type="match status" value="1"/>
</dbReference>
<dbReference type="SUPFAM" id="SSF52833">
    <property type="entry name" value="Thioredoxin-like"/>
    <property type="match status" value="1"/>
</dbReference>
<feature type="domain" description="Glutaredoxin" evidence="7">
    <location>
        <begin position="15"/>
        <end position="77"/>
    </location>
</feature>
<keyword evidence="4" id="KW-0249">Electron transport</keyword>
<keyword evidence="5" id="KW-1015">Disulfide bond</keyword>
<dbReference type="PRINTS" id="PR00160">
    <property type="entry name" value="GLUTAREDOXIN"/>
</dbReference>
<keyword evidence="9" id="KW-1185">Reference proteome</keyword>
<name>A0ABP0XQN7_9ROSI</name>
<dbReference type="InterPro" id="IPR036249">
    <property type="entry name" value="Thioredoxin-like_sf"/>
</dbReference>
<comment type="similarity">
    <text evidence="2">Belongs to the glutaredoxin family. CPYC subfamily.</text>
</comment>
<organism evidence="8 9">
    <name type="scientific">Citrullus colocynthis</name>
    <name type="common">colocynth</name>
    <dbReference type="NCBI Taxonomy" id="252529"/>
    <lineage>
        <taxon>Eukaryota</taxon>
        <taxon>Viridiplantae</taxon>
        <taxon>Streptophyta</taxon>
        <taxon>Embryophyta</taxon>
        <taxon>Tracheophyta</taxon>
        <taxon>Spermatophyta</taxon>
        <taxon>Magnoliopsida</taxon>
        <taxon>eudicotyledons</taxon>
        <taxon>Gunneridae</taxon>
        <taxon>Pentapetalae</taxon>
        <taxon>rosids</taxon>
        <taxon>fabids</taxon>
        <taxon>Cucurbitales</taxon>
        <taxon>Cucurbitaceae</taxon>
        <taxon>Benincaseae</taxon>
        <taxon>Citrullus</taxon>
    </lineage>
</organism>
<gene>
    <name evidence="8" type="ORF">CITCOLO1_LOCUS392</name>
</gene>
<evidence type="ECO:0000259" key="7">
    <source>
        <dbReference type="Pfam" id="PF00462"/>
    </source>
</evidence>
<evidence type="ECO:0000256" key="4">
    <source>
        <dbReference type="ARBA" id="ARBA00022982"/>
    </source>
</evidence>
<dbReference type="InterPro" id="IPR002109">
    <property type="entry name" value="Glutaredoxin"/>
</dbReference>
<dbReference type="Proteomes" id="UP001642487">
    <property type="component" value="Chromosome 1"/>
</dbReference>
<dbReference type="PROSITE" id="PS00195">
    <property type="entry name" value="GLUTAREDOXIN_1"/>
    <property type="match status" value="1"/>
</dbReference>
<dbReference type="NCBIfam" id="TIGR02180">
    <property type="entry name" value="GRX_euk"/>
    <property type="match status" value="1"/>
</dbReference>
<dbReference type="CDD" id="cd03419">
    <property type="entry name" value="GRX_GRXh_1_2_like"/>
    <property type="match status" value="1"/>
</dbReference>
<reference evidence="8 9" key="1">
    <citation type="submission" date="2024-03" db="EMBL/GenBank/DDBJ databases">
        <authorList>
            <person name="Gkanogiannis A."/>
            <person name="Becerra Lopez-Lavalle L."/>
        </authorList>
    </citation>
    <scope>NUCLEOTIDE SEQUENCE [LARGE SCALE GENOMIC DNA]</scope>
</reference>
<evidence type="ECO:0000256" key="1">
    <source>
        <dbReference type="ARBA" id="ARBA00002549"/>
    </source>
</evidence>
<dbReference type="PANTHER" id="PTHR45694:SF14">
    <property type="entry name" value="GLUTAREDOXIN-C2"/>
    <property type="match status" value="1"/>
</dbReference>
<dbReference type="InterPro" id="IPR011899">
    <property type="entry name" value="Glutaredoxin_euk/vir"/>
</dbReference>
<evidence type="ECO:0000256" key="6">
    <source>
        <dbReference type="ARBA" id="ARBA00023284"/>
    </source>
</evidence>
<evidence type="ECO:0000256" key="2">
    <source>
        <dbReference type="ARBA" id="ARBA00007190"/>
    </source>
</evidence>
<accession>A0ABP0XQN7</accession>